<dbReference type="EMBL" id="MT143752">
    <property type="protein sequence ID" value="QJB02015.1"/>
    <property type="molecule type" value="Genomic_DNA"/>
</dbReference>
<reference evidence="1" key="1">
    <citation type="submission" date="2020-03" db="EMBL/GenBank/DDBJ databases">
        <title>The deep terrestrial virosphere.</title>
        <authorList>
            <person name="Holmfeldt K."/>
            <person name="Nilsson E."/>
            <person name="Simone D."/>
            <person name="Lopez-Fernandez M."/>
            <person name="Wu X."/>
            <person name="de Brujin I."/>
            <person name="Lundin D."/>
            <person name="Andersson A."/>
            <person name="Bertilsson S."/>
            <person name="Dopson M."/>
        </authorList>
    </citation>
    <scope>NUCLEOTIDE SEQUENCE</scope>
    <source>
        <strain evidence="4">MM171A01766</strain>
        <strain evidence="5">MM171B01570</strain>
        <strain evidence="2">MM415A03028</strain>
        <strain evidence="3">MM415B02996</strain>
        <strain evidence="1">TM448A02857</strain>
        <strain evidence="6">TM448B02871</strain>
    </source>
</reference>
<evidence type="ECO:0000313" key="5">
    <source>
        <dbReference type="EMBL" id="QJB02015.1"/>
    </source>
</evidence>
<protein>
    <submittedName>
        <fullName evidence="1">Uncharacterized protein</fullName>
    </submittedName>
</protein>
<proteinExistence type="predicted"/>
<dbReference type="EMBL" id="MT144969">
    <property type="protein sequence ID" value="QJI02017.1"/>
    <property type="molecule type" value="Genomic_DNA"/>
</dbReference>
<evidence type="ECO:0000313" key="1">
    <source>
        <dbReference type="EMBL" id="QJA52656.1"/>
    </source>
</evidence>
<dbReference type="AlphaFoldDB" id="A0A6H1ZXJ7"/>
<gene>
    <name evidence="4" type="ORF">MM171A01766_0006</name>
    <name evidence="5" type="ORF">MM171B01570_0006</name>
    <name evidence="2" type="ORF">MM415A03028_0007</name>
    <name evidence="3" type="ORF">MM415B02996_0008</name>
    <name evidence="1" type="ORF">TM448A02857_0007</name>
    <name evidence="6" type="ORF">TM448B02871_0007</name>
</gene>
<organism evidence="1">
    <name type="scientific">viral metagenome</name>
    <dbReference type="NCBI Taxonomy" id="1070528"/>
    <lineage>
        <taxon>unclassified sequences</taxon>
        <taxon>metagenomes</taxon>
        <taxon>organismal metagenomes</taxon>
    </lineage>
</organism>
<evidence type="ECO:0000313" key="2">
    <source>
        <dbReference type="EMBL" id="QJA71832.1"/>
    </source>
</evidence>
<name>A0A6H1ZXJ7_9ZZZZ</name>
<evidence type="ECO:0000313" key="6">
    <source>
        <dbReference type="EMBL" id="QJI02017.1"/>
    </source>
</evidence>
<sequence>MSINIFIRIITFVIENMSGDLRKAIIAAILNWERIAEETPNPIDNVIVMFLKAILQIELIDTK</sequence>
<dbReference type="EMBL" id="MT141903">
    <property type="protein sequence ID" value="QJA71832.1"/>
    <property type="molecule type" value="Genomic_DNA"/>
</dbReference>
<accession>A0A6H1ZXJ7</accession>
<dbReference type="EMBL" id="MT144357">
    <property type="protein sequence ID" value="QJA52656.1"/>
    <property type="molecule type" value="Genomic_DNA"/>
</dbReference>
<evidence type="ECO:0000313" key="4">
    <source>
        <dbReference type="EMBL" id="QJA98453.1"/>
    </source>
</evidence>
<dbReference type="EMBL" id="MT142705">
    <property type="protein sequence ID" value="QJA87428.1"/>
    <property type="molecule type" value="Genomic_DNA"/>
</dbReference>
<dbReference type="EMBL" id="MT143582">
    <property type="protein sequence ID" value="QJA98453.1"/>
    <property type="molecule type" value="Genomic_DNA"/>
</dbReference>
<evidence type="ECO:0000313" key="3">
    <source>
        <dbReference type="EMBL" id="QJA87428.1"/>
    </source>
</evidence>